<name>A0A1G7ZTN2_9ACTN</name>
<dbReference type="Gene3D" id="2.30.40.10">
    <property type="entry name" value="Urease, subunit C, domain 1"/>
    <property type="match status" value="1"/>
</dbReference>
<proteinExistence type="predicted"/>
<dbReference type="InterPro" id="IPR032466">
    <property type="entry name" value="Metal_Hydrolase"/>
</dbReference>
<dbReference type="InterPro" id="IPR006680">
    <property type="entry name" value="Amidohydro-rel"/>
</dbReference>
<dbReference type="PANTHER" id="PTHR43794">
    <property type="entry name" value="AMINOHYDROLASE SSNA-RELATED"/>
    <property type="match status" value="1"/>
</dbReference>
<dbReference type="SUPFAM" id="SSF51338">
    <property type="entry name" value="Composite domain of metallo-dependent hydrolases"/>
    <property type="match status" value="2"/>
</dbReference>
<dbReference type="RefSeq" id="WP_218125851.1">
    <property type="nucleotide sequence ID" value="NZ_FNCN01000011.1"/>
</dbReference>
<evidence type="ECO:0000313" key="3">
    <source>
        <dbReference type="Proteomes" id="UP000198923"/>
    </source>
</evidence>
<dbReference type="PROSITE" id="PS51318">
    <property type="entry name" value="TAT"/>
    <property type="match status" value="1"/>
</dbReference>
<organism evidence="2 3">
    <name type="scientific">Sinosporangium album</name>
    <dbReference type="NCBI Taxonomy" id="504805"/>
    <lineage>
        <taxon>Bacteria</taxon>
        <taxon>Bacillati</taxon>
        <taxon>Actinomycetota</taxon>
        <taxon>Actinomycetes</taxon>
        <taxon>Streptosporangiales</taxon>
        <taxon>Streptosporangiaceae</taxon>
        <taxon>Sinosporangium</taxon>
    </lineage>
</organism>
<dbReference type="PANTHER" id="PTHR43794:SF5">
    <property type="entry name" value="CHLOROHYDROLASE FAMILY PROTEIN"/>
    <property type="match status" value="1"/>
</dbReference>
<dbReference type="InterPro" id="IPR006311">
    <property type="entry name" value="TAT_signal"/>
</dbReference>
<dbReference type="Pfam" id="PF01979">
    <property type="entry name" value="Amidohydro_1"/>
    <property type="match status" value="1"/>
</dbReference>
<evidence type="ECO:0000259" key="1">
    <source>
        <dbReference type="Pfam" id="PF01979"/>
    </source>
</evidence>
<dbReference type="EMBL" id="FNCN01000011">
    <property type="protein sequence ID" value="SDH11977.1"/>
    <property type="molecule type" value="Genomic_DNA"/>
</dbReference>
<sequence length="481" mass="50663">MPKERTGHGLSRRSVLAGLGGAAGTASLASFAGPASAAGPLGDGRPGGGDVVIRETYVMTMDAALGDLERGDVLIRDGEISRVGRNVPAPAATEIDGRDMITMPGFVDTHNHLWLTQTRGYYANTPETTYFGASERFGRAFEAADMAIGTLLGDYEALASGITTTVDFNDNVRGPAFAEEPLRAHRESGIRVRFLYGAHDDLPENKTVDLHYLETLAKAWPDWSEGGRITLGLGWRGPGSGSPAAVSVARDEANAARRLGLPLSVHASGQRSRTQLDGLVGGGLLGSDVQVIHATDATGAQLAAIEKARASIALTPVTEQRVGYGLTRLSLYEPVSRLGLGIDGNALAGSADMFGVMRLLALTETGASRSETAVRPLRLLRLATAEAARAIGMDSSIGTLTPGKRADLIMIDTREVNLGRFTGGPPYALVVYSAQPSDVKTVMVGGRLVKQDGRLLDVDLPRLRDRARASMRAVLQRTGGG</sequence>
<dbReference type="SUPFAM" id="SSF51556">
    <property type="entry name" value="Metallo-dependent hydrolases"/>
    <property type="match status" value="1"/>
</dbReference>
<dbReference type="Proteomes" id="UP000198923">
    <property type="component" value="Unassembled WGS sequence"/>
</dbReference>
<protein>
    <submittedName>
        <fullName evidence="2">Cytosine/adenosine deaminase</fullName>
    </submittedName>
</protein>
<keyword evidence="3" id="KW-1185">Reference proteome</keyword>
<dbReference type="InterPro" id="IPR050287">
    <property type="entry name" value="MTA/SAH_deaminase"/>
</dbReference>
<dbReference type="AlphaFoldDB" id="A0A1G7ZTN2"/>
<dbReference type="InterPro" id="IPR011059">
    <property type="entry name" value="Metal-dep_hydrolase_composite"/>
</dbReference>
<evidence type="ECO:0000313" key="2">
    <source>
        <dbReference type="EMBL" id="SDH11977.1"/>
    </source>
</evidence>
<accession>A0A1G7ZTN2</accession>
<gene>
    <name evidence="2" type="ORF">SAMN05421505_111196</name>
</gene>
<reference evidence="2 3" key="1">
    <citation type="submission" date="2016-10" db="EMBL/GenBank/DDBJ databases">
        <authorList>
            <person name="de Groot N.N."/>
        </authorList>
    </citation>
    <scope>NUCLEOTIDE SEQUENCE [LARGE SCALE GENOMIC DNA]</scope>
    <source>
        <strain evidence="2 3">CPCC 201354</strain>
    </source>
</reference>
<dbReference type="Gene3D" id="3.20.20.140">
    <property type="entry name" value="Metal-dependent hydrolases"/>
    <property type="match status" value="1"/>
</dbReference>
<dbReference type="STRING" id="504805.SAMN05421505_111196"/>
<feature type="domain" description="Amidohydrolase-related" evidence="1">
    <location>
        <begin position="102"/>
        <end position="449"/>
    </location>
</feature>
<dbReference type="GO" id="GO:0016810">
    <property type="term" value="F:hydrolase activity, acting on carbon-nitrogen (but not peptide) bonds"/>
    <property type="evidence" value="ECO:0007669"/>
    <property type="project" value="InterPro"/>
</dbReference>